<proteinExistence type="predicted"/>
<dbReference type="Proteomes" id="UP000813824">
    <property type="component" value="Unassembled WGS sequence"/>
</dbReference>
<feature type="region of interest" description="Disordered" evidence="1">
    <location>
        <begin position="1"/>
        <end position="20"/>
    </location>
</feature>
<evidence type="ECO:0000256" key="1">
    <source>
        <dbReference type="SAM" id="MobiDB-lite"/>
    </source>
</evidence>
<dbReference type="OrthoDB" id="3268696at2759"/>
<evidence type="ECO:0000313" key="3">
    <source>
        <dbReference type="Proteomes" id="UP000813824"/>
    </source>
</evidence>
<dbReference type="AlphaFoldDB" id="A0A8K0ULI0"/>
<comment type="caution">
    <text evidence="2">The sequence shown here is derived from an EMBL/GenBank/DDBJ whole genome shotgun (WGS) entry which is preliminary data.</text>
</comment>
<organism evidence="2 3">
    <name type="scientific">Cristinia sonorae</name>
    <dbReference type="NCBI Taxonomy" id="1940300"/>
    <lineage>
        <taxon>Eukaryota</taxon>
        <taxon>Fungi</taxon>
        <taxon>Dikarya</taxon>
        <taxon>Basidiomycota</taxon>
        <taxon>Agaricomycotina</taxon>
        <taxon>Agaricomycetes</taxon>
        <taxon>Agaricomycetidae</taxon>
        <taxon>Agaricales</taxon>
        <taxon>Pleurotineae</taxon>
        <taxon>Stephanosporaceae</taxon>
        <taxon>Cristinia</taxon>
    </lineage>
</organism>
<gene>
    <name evidence="2" type="ORF">BXZ70DRAFT_1009316</name>
</gene>
<reference evidence="2" key="1">
    <citation type="journal article" date="2021" name="New Phytol.">
        <title>Evolutionary innovations through gain and loss of genes in the ectomycorrhizal Boletales.</title>
        <authorList>
            <person name="Wu G."/>
            <person name="Miyauchi S."/>
            <person name="Morin E."/>
            <person name="Kuo A."/>
            <person name="Drula E."/>
            <person name="Varga T."/>
            <person name="Kohler A."/>
            <person name="Feng B."/>
            <person name="Cao Y."/>
            <person name="Lipzen A."/>
            <person name="Daum C."/>
            <person name="Hundley H."/>
            <person name="Pangilinan J."/>
            <person name="Johnson J."/>
            <person name="Barry K."/>
            <person name="LaButti K."/>
            <person name="Ng V."/>
            <person name="Ahrendt S."/>
            <person name="Min B."/>
            <person name="Choi I.G."/>
            <person name="Park H."/>
            <person name="Plett J.M."/>
            <person name="Magnuson J."/>
            <person name="Spatafora J.W."/>
            <person name="Nagy L.G."/>
            <person name="Henrissat B."/>
            <person name="Grigoriev I.V."/>
            <person name="Yang Z.L."/>
            <person name="Xu J."/>
            <person name="Martin F.M."/>
        </authorList>
    </citation>
    <scope>NUCLEOTIDE SEQUENCE</scope>
    <source>
        <strain evidence="2">KKN 215</strain>
    </source>
</reference>
<dbReference type="EMBL" id="JAEVFJ010000021">
    <property type="protein sequence ID" value="KAH8096988.1"/>
    <property type="molecule type" value="Genomic_DNA"/>
</dbReference>
<sequence>MSISTGIPQSPPPPAPVANHSVQSPIIENVSFVPPEDTMESPEEIEQSVVSRVGQDDTQPAALQEDKRIITAHMEDLRRRGVKVYQREHWMGFITHAWCHFGMSMKENSVETIPHVSPLSLDDCRAIVGDILFTTSRPHAPMDTARAGHHPLFARYITLLSTKALSVEELKAIIPEETWDFTTLSATVPRHLCLRRIGKYWTVQDLRFPSSSFRLMFESAQAVLACLRLYADHDGNLEQYVTTCCVERGIPFLLCRRTTGTDNNMFPTSPNPTLPIRSADYQPGRGGYMAYEMARDDLLRSPRGRAALRMGGIIWRLSVETISPERLLRGPSEYATTQIQDGDSIWVEDVITEVEMNVICGMYNPLTGWESNCTEKLVAKAYNMEKMWLTSWLMDSCLRRLVYGEEKRYSGG</sequence>
<evidence type="ECO:0000313" key="2">
    <source>
        <dbReference type="EMBL" id="KAH8096988.1"/>
    </source>
</evidence>
<protein>
    <submittedName>
        <fullName evidence="2">Uncharacterized protein</fullName>
    </submittedName>
</protein>
<name>A0A8K0ULI0_9AGAR</name>
<keyword evidence="3" id="KW-1185">Reference proteome</keyword>
<accession>A0A8K0ULI0</accession>